<protein>
    <submittedName>
        <fullName evidence="2">Uncharacterized protein</fullName>
    </submittedName>
</protein>
<dbReference type="Proteomes" id="UP000324222">
    <property type="component" value="Unassembled WGS sequence"/>
</dbReference>
<dbReference type="EMBL" id="VSRR010140901">
    <property type="protein sequence ID" value="MPD04400.1"/>
    <property type="molecule type" value="Genomic_DNA"/>
</dbReference>
<keyword evidence="3" id="KW-1185">Reference proteome</keyword>
<sequence>MNMETRHGIQGVKIRFFHHSSDTLKTPRNLNLHSSNTATH</sequence>
<evidence type="ECO:0000313" key="2">
    <source>
        <dbReference type="EMBL" id="MPD04400.1"/>
    </source>
</evidence>
<proteinExistence type="predicted"/>
<evidence type="ECO:0000313" key="3">
    <source>
        <dbReference type="Proteomes" id="UP000324222"/>
    </source>
</evidence>
<gene>
    <name evidence="2" type="ORF">E2C01_100086</name>
</gene>
<organism evidence="2 3">
    <name type="scientific">Portunus trituberculatus</name>
    <name type="common">Swimming crab</name>
    <name type="synonym">Neptunus trituberculatus</name>
    <dbReference type="NCBI Taxonomy" id="210409"/>
    <lineage>
        <taxon>Eukaryota</taxon>
        <taxon>Metazoa</taxon>
        <taxon>Ecdysozoa</taxon>
        <taxon>Arthropoda</taxon>
        <taxon>Crustacea</taxon>
        <taxon>Multicrustacea</taxon>
        <taxon>Malacostraca</taxon>
        <taxon>Eumalacostraca</taxon>
        <taxon>Eucarida</taxon>
        <taxon>Decapoda</taxon>
        <taxon>Pleocyemata</taxon>
        <taxon>Brachyura</taxon>
        <taxon>Eubrachyura</taxon>
        <taxon>Portunoidea</taxon>
        <taxon>Portunidae</taxon>
        <taxon>Portuninae</taxon>
        <taxon>Portunus</taxon>
    </lineage>
</organism>
<comment type="caution">
    <text evidence="2">The sequence shown here is derived from an EMBL/GenBank/DDBJ whole genome shotgun (WGS) entry which is preliminary data.</text>
</comment>
<feature type="region of interest" description="Disordered" evidence="1">
    <location>
        <begin position="20"/>
        <end position="40"/>
    </location>
</feature>
<accession>A0A5B7KB47</accession>
<dbReference type="AlphaFoldDB" id="A0A5B7KB47"/>
<feature type="compositionally biased region" description="Polar residues" evidence="1">
    <location>
        <begin position="23"/>
        <end position="40"/>
    </location>
</feature>
<evidence type="ECO:0000256" key="1">
    <source>
        <dbReference type="SAM" id="MobiDB-lite"/>
    </source>
</evidence>
<reference evidence="2 3" key="1">
    <citation type="submission" date="2019-05" db="EMBL/GenBank/DDBJ databases">
        <title>Another draft genome of Portunus trituberculatus and its Hox gene families provides insights of decapod evolution.</title>
        <authorList>
            <person name="Jeong J.-H."/>
            <person name="Song I."/>
            <person name="Kim S."/>
            <person name="Choi T."/>
            <person name="Kim D."/>
            <person name="Ryu S."/>
            <person name="Kim W."/>
        </authorList>
    </citation>
    <scope>NUCLEOTIDE SEQUENCE [LARGE SCALE GENOMIC DNA]</scope>
    <source>
        <tissue evidence="2">Muscle</tissue>
    </source>
</reference>
<name>A0A5B7KB47_PORTR</name>